<dbReference type="PANTHER" id="PTHR43464">
    <property type="entry name" value="METHYLTRANSFERASE"/>
    <property type="match status" value="1"/>
</dbReference>
<dbReference type="InterPro" id="IPR029063">
    <property type="entry name" value="SAM-dependent_MTases_sf"/>
</dbReference>
<keyword evidence="3" id="KW-0949">S-adenosyl-L-methionine</keyword>
<dbReference type="CDD" id="cd02440">
    <property type="entry name" value="AdoMet_MTases"/>
    <property type="match status" value="1"/>
</dbReference>
<evidence type="ECO:0000256" key="3">
    <source>
        <dbReference type="ARBA" id="ARBA00022691"/>
    </source>
</evidence>
<keyword evidence="1 5" id="KW-0489">Methyltransferase</keyword>
<dbReference type="OrthoDB" id="9804312at2"/>
<dbReference type="EMBL" id="QXQA01000004">
    <property type="protein sequence ID" value="RIX53705.1"/>
    <property type="molecule type" value="Genomic_DNA"/>
</dbReference>
<evidence type="ECO:0000256" key="1">
    <source>
        <dbReference type="ARBA" id="ARBA00022603"/>
    </source>
</evidence>
<accession>A0A3A1UZL9</accession>
<dbReference type="GO" id="GO:0032259">
    <property type="term" value="P:methylation"/>
    <property type="evidence" value="ECO:0007669"/>
    <property type="project" value="UniProtKB-KW"/>
</dbReference>
<feature type="domain" description="Methyltransferase" evidence="4">
    <location>
        <begin position="71"/>
        <end position="173"/>
    </location>
</feature>
<organism evidence="5 6">
    <name type="scientific">Paenibacillus nanensis</name>
    <dbReference type="NCBI Taxonomy" id="393251"/>
    <lineage>
        <taxon>Bacteria</taxon>
        <taxon>Bacillati</taxon>
        <taxon>Bacillota</taxon>
        <taxon>Bacilli</taxon>
        <taxon>Bacillales</taxon>
        <taxon>Paenibacillaceae</taxon>
        <taxon>Paenibacillus</taxon>
    </lineage>
</organism>
<evidence type="ECO:0000259" key="4">
    <source>
        <dbReference type="Pfam" id="PF13649"/>
    </source>
</evidence>
<dbReference type="AlphaFoldDB" id="A0A3A1UZL9"/>
<keyword evidence="6" id="KW-1185">Reference proteome</keyword>
<evidence type="ECO:0000313" key="6">
    <source>
        <dbReference type="Proteomes" id="UP000266482"/>
    </source>
</evidence>
<dbReference type="SUPFAM" id="SSF53335">
    <property type="entry name" value="S-adenosyl-L-methionine-dependent methyltransferases"/>
    <property type="match status" value="1"/>
</dbReference>
<proteinExistence type="predicted"/>
<comment type="caution">
    <text evidence="5">The sequence shown here is derived from an EMBL/GenBank/DDBJ whole genome shotgun (WGS) entry which is preliminary data.</text>
</comment>
<sequence length="256" mass="28669">MFVGFRRIEGVSSQSKEESRLQQIRAEEQVYHDQCYAEHVLFEPGSWLYKPVKTVLDLLPKLRNHENVRMLDLGCGVGRNTIPMAEFVMNHCASGRVIGVDLLASATEGLSAYSEQYGVAKLMRAVTSEIEAYSIEEEGYDFIVAVSALEHVRSPDVLRSKLFEIADGVKPEGIVCLVMSTNIQECMISTGEALDPKFEVNLQTEELQVLLTEAFGGWEVIDSHAKQLSYLIERQTQPVRLSSDCPTFSARKSVYP</sequence>
<dbReference type="Proteomes" id="UP000266482">
    <property type="component" value="Unassembled WGS sequence"/>
</dbReference>
<keyword evidence="2 5" id="KW-0808">Transferase</keyword>
<evidence type="ECO:0000313" key="5">
    <source>
        <dbReference type="EMBL" id="RIX53705.1"/>
    </source>
</evidence>
<protein>
    <submittedName>
        <fullName evidence="5">Class I SAM-dependent methyltransferase</fullName>
    </submittedName>
</protein>
<dbReference type="Pfam" id="PF13649">
    <property type="entry name" value="Methyltransf_25"/>
    <property type="match status" value="1"/>
</dbReference>
<evidence type="ECO:0000256" key="2">
    <source>
        <dbReference type="ARBA" id="ARBA00022679"/>
    </source>
</evidence>
<dbReference type="GO" id="GO:0008168">
    <property type="term" value="F:methyltransferase activity"/>
    <property type="evidence" value="ECO:0007669"/>
    <property type="project" value="UniProtKB-KW"/>
</dbReference>
<dbReference type="Gene3D" id="3.40.50.150">
    <property type="entry name" value="Vaccinia Virus protein VP39"/>
    <property type="match status" value="1"/>
</dbReference>
<gene>
    <name evidence="5" type="ORF">D3P08_09810</name>
</gene>
<name>A0A3A1UZL9_9BACL</name>
<dbReference type="PANTHER" id="PTHR43464:SF19">
    <property type="entry name" value="UBIQUINONE BIOSYNTHESIS O-METHYLTRANSFERASE, MITOCHONDRIAL"/>
    <property type="match status" value="1"/>
</dbReference>
<reference evidence="5 6" key="1">
    <citation type="submission" date="2018-09" db="EMBL/GenBank/DDBJ databases">
        <title>Paenibacillus aracenensis nov. sp. isolated from a cave in southern Spain.</title>
        <authorList>
            <person name="Jurado V."/>
            <person name="Gutierrez-Patricio S."/>
            <person name="Gonzalez-Pimentel J.L."/>
            <person name="Miller A.Z."/>
            <person name="Laiz L."/>
            <person name="Saiz-Jimenez C."/>
        </authorList>
    </citation>
    <scope>NUCLEOTIDE SEQUENCE [LARGE SCALE GENOMIC DNA]</scope>
    <source>
        <strain evidence="5 6">DSM 22867</strain>
    </source>
</reference>
<dbReference type="InterPro" id="IPR041698">
    <property type="entry name" value="Methyltransf_25"/>
</dbReference>